<name>A0A517SSV4_9BACT</name>
<feature type="compositionally biased region" description="Polar residues" evidence="1">
    <location>
        <begin position="257"/>
        <end position="267"/>
    </location>
</feature>
<feature type="compositionally biased region" description="Polar residues" evidence="1">
    <location>
        <begin position="324"/>
        <end position="344"/>
    </location>
</feature>
<evidence type="ECO:0000313" key="3">
    <source>
        <dbReference type="Proteomes" id="UP000315003"/>
    </source>
</evidence>
<organism evidence="2 3">
    <name type="scientific">Stieleria bergensis</name>
    <dbReference type="NCBI Taxonomy" id="2528025"/>
    <lineage>
        <taxon>Bacteria</taxon>
        <taxon>Pseudomonadati</taxon>
        <taxon>Planctomycetota</taxon>
        <taxon>Planctomycetia</taxon>
        <taxon>Pirellulales</taxon>
        <taxon>Pirellulaceae</taxon>
        <taxon>Stieleria</taxon>
    </lineage>
</organism>
<dbReference type="AlphaFoldDB" id="A0A517SSV4"/>
<evidence type="ECO:0000313" key="2">
    <source>
        <dbReference type="EMBL" id="QDT59198.1"/>
    </source>
</evidence>
<reference evidence="2 3" key="1">
    <citation type="submission" date="2019-02" db="EMBL/GenBank/DDBJ databases">
        <title>Deep-cultivation of Planctomycetes and their phenomic and genomic characterization uncovers novel biology.</title>
        <authorList>
            <person name="Wiegand S."/>
            <person name="Jogler M."/>
            <person name="Boedeker C."/>
            <person name="Pinto D."/>
            <person name="Vollmers J."/>
            <person name="Rivas-Marin E."/>
            <person name="Kohn T."/>
            <person name="Peeters S.H."/>
            <person name="Heuer A."/>
            <person name="Rast P."/>
            <person name="Oberbeckmann S."/>
            <person name="Bunk B."/>
            <person name="Jeske O."/>
            <person name="Meyerdierks A."/>
            <person name="Storesund J.E."/>
            <person name="Kallscheuer N."/>
            <person name="Luecker S."/>
            <person name="Lage O.M."/>
            <person name="Pohl T."/>
            <person name="Merkel B.J."/>
            <person name="Hornburger P."/>
            <person name="Mueller R.-W."/>
            <person name="Bruemmer F."/>
            <person name="Labrenz M."/>
            <person name="Spormann A.M."/>
            <person name="Op den Camp H."/>
            <person name="Overmann J."/>
            <person name="Amann R."/>
            <person name="Jetten M.S.M."/>
            <person name="Mascher T."/>
            <person name="Medema M.H."/>
            <person name="Devos D.P."/>
            <person name="Kaster A.-K."/>
            <person name="Ovreas L."/>
            <person name="Rohde M."/>
            <person name="Galperin M.Y."/>
            <person name="Jogler C."/>
        </authorList>
    </citation>
    <scope>NUCLEOTIDE SEQUENCE [LARGE SCALE GENOMIC DNA]</scope>
    <source>
        <strain evidence="2 3">SV_7m_r</strain>
    </source>
</reference>
<sequence precursor="true">MTGTKSPNRSASVRKLCNWTLRLDRPVLRWSRVGCACIAVSTTLLASPIANAQTTTSHALPSPSAVYRTTGLGTTTDTGDTHTVNKSPLQRMGAWQRNVNQTVKGVFLGRPKATAPSQAATSGVATPSSPANQFQNVPGAAGTLRSATDQRMLQLRHQVATADGNLPITTVNRNEIMPTGQFSPTGTTVGNARQLPKAVSIPFNQSQRPNVRTAAQSSRDMEMLRILQAQSSGGIQNSQPLPPPPSTNQNLPPLPNASVTAPTNPGQGSFGQGNMGQERFGQSNQPYLNQTPPAGTAQSQLTPPQRINQPAPIPSPYPNHAPSYATNQPYHPSQNSGVYGQPSRTVYPPAIHGSQLHESARTATERALKLQEENGDLKATIATLQHELKSRDEKNVALERLSEKTNRALTDAQREIDALLTSNTQLRKKVTEWETKYTRQQLQFDREIKFISEELDDLLTREIISPSN</sequence>
<keyword evidence="3" id="KW-1185">Reference proteome</keyword>
<dbReference type="EMBL" id="CP036272">
    <property type="protein sequence ID" value="QDT59198.1"/>
    <property type="molecule type" value="Genomic_DNA"/>
</dbReference>
<evidence type="ECO:0000256" key="1">
    <source>
        <dbReference type="SAM" id="MobiDB-lite"/>
    </source>
</evidence>
<gene>
    <name evidence="2" type="ORF">SV7mr_17050</name>
</gene>
<protein>
    <submittedName>
        <fullName evidence="2">Uncharacterized protein</fullName>
    </submittedName>
</protein>
<feature type="compositionally biased region" description="Polar residues" evidence="1">
    <location>
        <begin position="280"/>
        <end position="308"/>
    </location>
</feature>
<dbReference type="Proteomes" id="UP000315003">
    <property type="component" value="Chromosome"/>
</dbReference>
<accession>A0A517SSV4</accession>
<proteinExistence type="predicted"/>
<feature type="region of interest" description="Disordered" evidence="1">
    <location>
        <begin position="232"/>
        <end position="363"/>
    </location>
</feature>